<dbReference type="CDD" id="cd16964">
    <property type="entry name" value="YqgF"/>
    <property type="match status" value="1"/>
</dbReference>
<dbReference type="NCBIfam" id="TIGR00250">
    <property type="entry name" value="RNAse_H_YqgF"/>
    <property type="match status" value="1"/>
</dbReference>
<dbReference type="Gene3D" id="3.30.420.140">
    <property type="entry name" value="YqgF/RNase H-like domain"/>
    <property type="match status" value="1"/>
</dbReference>
<dbReference type="PATRIC" id="fig|1872076.5.peg.4857"/>
<dbReference type="GO" id="GO:0016788">
    <property type="term" value="F:hydrolase activity, acting on ester bonds"/>
    <property type="evidence" value="ECO:0007669"/>
    <property type="project" value="UniProtKB-UniRule"/>
</dbReference>
<dbReference type="SMART" id="SM00732">
    <property type="entry name" value="YqgFc"/>
    <property type="match status" value="1"/>
</dbReference>
<comment type="similarity">
    <text evidence="5">Belongs to the YqgF HJR family.</text>
</comment>
<dbReference type="InterPro" id="IPR037027">
    <property type="entry name" value="YqgF/RNaseH-like_dom_sf"/>
</dbReference>
<evidence type="ECO:0000256" key="2">
    <source>
        <dbReference type="ARBA" id="ARBA00022517"/>
    </source>
</evidence>
<evidence type="ECO:0000256" key="4">
    <source>
        <dbReference type="ARBA" id="ARBA00022801"/>
    </source>
</evidence>
<gene>
    <name evidence="7" type="ORF">SCARUB_04068</name>
</gene>
<organism evidence="7 8">
    <name type="scientific">Candidatus Scalindua rubra</name>
    <dbReference type="NCBI Taxonomy" id="1872076"/>
    <lineage>
        <taxon>Bacteria</taxon>
        <taxon>Pseudomonadati</taxon>
        <taxon>Planctomycetota</taxon>
        <taxon>Candidatus Brocadiia</taxon>
        <taxon>Candidatus Brocadiales</taxon>
        <taxon>Candidatus Scalinduaceae</taxon>
        <taxon>Candidatus Scalindua</taxon>
    </lineage>
</organism>
<dbReference type="InterPro" id="IPR006641">
    <property type="entry name" value="YqgF/RNaseH-like_dom"/>
</dbReference>
<dbReference type="AlphaFoldDB" id="A0A1E3X757"/>
<accession>A0A1E3X757</accession>
<comment type="caution">
    <text evidence="7">The sequence shown here is derived from an EMBL/GenBank/DDBJ whole genome shotgun (WGS) entry which is preliminary data.</text>
</comment>
<reference evidence="7 8" key="1">
    <citation type="submission" date="2016-07" db="EMBL/GenBank/DDBJ databases">
        <title>Draft genome of Scalindua rubra, obtained from a brine-seawater interface in the Red Sea, sheds light on salt adaptation in anammox bacteria.</title>
        <authorList>
            <person name="Speth D.R."/>
            <person name="Lagkouvardos I."/>
            <person name="Wang Y."/>
            <person name="Qian P.-Y."/>
            <person name="Dutilh B.E."/>
            <person name="Jetten M.S."/>
        </authorList>
    </citation>
    <scope>NUCLEOTIDE SEQUENCE [LARGE SCALE GENOMIC DNA]</scope>
    <source>
        <strain evidence="7">BSI-1</strain>
    </source>
</reference>
<evidence type="ECO:0000256" key="1">
    <source>
        <dbReference type="ARBA" id="ARBA00022490"/>
    </source>
</evidence>
<keyword evidence="4 5" id="KW-0378">Hydrolase</keyword>
<dbReference type="Proteomes" id="UP000094056">
    <property type="component" value="Unassembled WGS sequence"/>
</dbReference>
<evidence type="ECO:0000259" key="6">
    <source>
        <dbReference type="SMART" id="SM00732"/>
    </source>
</evidence>
<evidence type="ECO:0000256" key="3">
    <source>
        <dbReference type="ARBA" id="ARBA00022722"/>
    </source>
</evidence>
<dbReference type="GO" id="GO:0005829">
    <property type="term" value="C:cytosol"/>
    <property type="evidence" value="ECO:0007669"/>
    <property type="project" value="TreeGrafter"/>
</dbReference>
<proteinExistence type="inferred from homology"/>
<evidence type="ECO:0000313" key="8">
    <source>
        <dbReference type="Proteomes" id="UP000094056"/>
    </source>
</evidence>
<evidence type="ECO:0000256" key="5">
    <source>
        <dbReference type="HAMAP-Rule" id="MF_00651"/>
    </source>
</evidence>
<keyword evidence="1 5" id="KW-0963">Cytoplasm</keyword>
<dbReference type="GO" id="GO:0004518">
    <property type="term" value="F:nuclease activity"/>
    <property type="evidence" value="ECO:0007669"/>
    <property type="project" value="UniProtKB-KW"/>
</dbReference>
<evidence type="ECO:0000313" key="7">
    <source>
        <dbReference type="EMBL" id="ODS30824.1"/>
    </source>
</evidence>
<dbReference type="GO" id="GO:0000967">
    <property type="term" value="P:rRNA 5'-end processing"/>
    <property type="evidence" value="ECO:0007669"/>
    <property type="project" value="UniProtKB-UniRule"/>
</dbReference>
<keyword evidence="3 5" id="KW-0540">Nuclease</keyword>
<dbReference type="EMBL" id="MAYW01000172">
    <property type="protein sequence ID" value="ODS30824.1"/>
    <property type="molecule type" value="Genomic_DNA"/>
</dbReference>
<dbReference type="PANTHER" id="PTHR33317">
    <property type="entry name" value="POLYNUCLEOTIDYL TRANSFERASE, RIBONUCLEASE H-LIKE SUPERFAMILY PROTEIN"/>
    <property type="match status" value="1"/>
</dbReference>
<comment type="subcellular location">
    <subcellularLocation>
        <location evidence="5">Cytoplasm</location>
    </subcellularLocation>
</comment>
<feature type="domain" description="YqgF/RNase H-like" evidence="6">
    <location>
        <begin position="3"/>
        <end position="103"/>
    </location>
</feature>
<sequence>MRKRILGIDYGEKRVGLAISTPIGNIAQGLPTIERADGTDYLEELADIINEKDIGKIVIGLPKNMNDTIGEKAEEVLEFVETLKSKFKIPIITVDERLTTVRAHRAMSEAKISRKRRKKSVDMISAQLILQCYLDKLAH</sequence>
<comment type="function">
    <text evidence="5">Could be a nuclease involved in processing of the 5'-end of pre-16S rRNA.</text>
</comment>
<dbReference type="InterPro" id="IPR012337">
    <property type="entry name" value="RNaseH-like_sf"/>
</dbReference>
<dbReference type="SUPFAM" id="SSF53098">
    <property type="entry name" value="Ribonuclease H-like"/>
    <property type="match status" value="1"/>
</dbReference>
<protein>
    <recommendedName>
        <fullName evidence="5">Putative pre-16S rRNA nuclease</fullName>
        <ecNumber evidence="5">3.1.-.-</ecNumber>
    </recommendedName>
</protein>
<name>A0A1E3X757_9BACT</name>
<dbReference type="PANTHER" id="PTHR33317:SF4">
    <property type="entry name" value="POLYNUCLEOTIDYL TRANSFERASE, RIBONUCLEASE H-LIKE SUPERFAMILY PROTEIN"/>
    <property type="match status" value="1"/>
</dbReference>
<dbReference type="InterPro" id="IPR005227">
    <property type="entry name" value="YqgF"/>
</dbReference>
<dbReference type="HAMAP" id="MF_00651">
    <property type="entry name" value="Nuclease_YqgF"/>
    <property type="match status" value="1"/>
</dbReference>
<dbReference type="Pfam" id="PF03652">
    <property type="entry name" value="RuvX"/>
    <property type="match status" value="1"/>
</dbReference>
<dbReference type="EC" id="3.1.-.-" evidence="5"/>
<keyword evidence="2 5" id="KW-0690">Ribosome biogenesis</keyword>